<evidence type="ECO:0000313" key="5">
    <source>
        <dbReference type="Proteomes" id="UP000663832"/>
    </source>
</evidence>
<dbReference type="Proteomes" id="UP000663877">
    <property type="component" value="Unassembled WGS sequence"/>
</dbReference>
<keyword evidence="1" id="KW-0812">Transmembrane</keyword>
<reference evidence="4" key="1">
    <citation type="submission" date="2021-02" db="EMBL/GenBank/DDBJ databases">
        <authorList>
            <person name="Nowell W R."/>
        </authorList>
    </citation>
    <scope>NUCLEOTIDE SEQUENCE</scope>
</reference>
<evidence type="ECO:0000313" key="3">
    <source>
        <dbReference type="EMBL" id="CAF1039219.1"/>
    </source>
</evidence>
<protein>
    <recommendedName>
        <fullName evidence="6">Envelope fusion glycoprotein</fullName>
    </recommendedName>
</protein>
<comment type="caution">
    <text evidence="4">The sequence shown here is derived from an EMBL/GenBank/DDBJ whole genome shotgun (WGS) entry which is preliminary data.</text>
</comment>
<feature type="transmembrane region" description="Helical" evidence="1">
    <location>
        <begin position="53"/>
        <end position="70"/>
    </location>
</feature>
<feature type="signal peptide" evidence="2">
    <location>
        <begin position="1"/>
        <end position="22"/>
    </location>
</feature>
<evidence type="ECO:0008006" key="6">
    <source>
        <dbReference type="Google" id="ProtNLM"/>
    </source>
</evidence>
<keyword evidence="2" id="KW-0732">Signal</keyword>
<evidence type="ECO:0000256" key="2">
    <source>
        <dbReference type="SAM" id="SignalP"/>
    </source>
</evidence>
<organism evidence="4 5">
    <name type="scientific">Adineta steineri</name>
    <dbReference type="NCBI Taxonomy" id="433720"/>
    <lineage>
        <taxon>Eukaryota</taxon>
        <taxon>Metazoa</taxon>
        <taxon>Spiralia</taxon>
        <taxon>Gnathifera</taxon>
        <taxon>Rotifera</taxon>
        <taxon>Eurotatoria</taxon>
        <taxon>Bdelloidea</taxon>
        <taxon>Adinetida</taxon>
        <taxon>Adinetidae</taxon>
        <taxon>Adineta</taxon>
    </lineage>
</organism>
<name>A0A814P7Y2_9BILA</name>
<proteinExistence type="predicted"/>
<evidence type="ECO:0000256" key="1">
    <source>
        <dbReference type="SAM" id="Phobius"/>
    </source>
</evidence>
<keyword evidence="1" id="KW-0472">Membrane</keyword>
<dbReference type="OrthoDB" id="10017750at2759"/>
<feature type="chain" id="PRO_5036225516" description="Envelope fusion glycoprotein" evidence="2">
    <location>
        <begin position="23"/>
        <end position="606"/>
    </location>
</feature>
<sequence>MARINLPTVLILTITLTKLSKSDDLIIARQNIVHPTSGLILQYKSDYRPANKIVTFSTLIPMVADMCYLIPISGLKKIARCNLTTNVMNFINRDVTRPEKIEIRMRTKRFLTDIISIGVSGAALALGAVNVYQNANLKNQMEIVKQSYVTLQQAEYTHKAQILQLTQGELKLAMELNDTQQAISRTMELVNEHSETIRNHDEAIRKIGEFSASINSKLDAFMHAVEGHILHTSIEDILRGKPNLDFIHHNDMPKAIELITQAINISLEESNSSISLVDLVIRLLVEQEISFIPTTQLTASPFGVIIGQLAITSFFAASSYDEKPFFVYEPIPIPFNYANKRVRLAQMPAYIGIHPDSRQFVRWSREEAAPCYFELMTSCRTTPAIQKDPEHTCIFQILTGKPLTACRIEPYAEPVFVRRIGHYWAVSSDSSTKCHSAKIPNSDQYEVMDNHAITLPPIALIASTDSTPLSCDLFYLPGLPVQLGSKIVIYQNTTINHIDERLIDLHSLIHNNSIKWEKLLYIPSHIQTIIDFITNTTQPPTILFWGRFQTHSTLSFIIILIGIIFLLVSFQIAYFRFKQNRKTKVKISIPSWKTLEQAEQLASQNS</sequence>
<feature type="transmembrane region" description="Helical" evidence="1">
    <location>
        <begin position="110"/>
        <end position="132"/>
    </location>
</feature>
<dbReference type="AlphaFoldDB" id="A0A814P7Y2"/>
<keyword evidence="5" id="KW-1185">Reference proteome</keyword>
<gene>
    <name evidence="3" type="ORF">BJG266_LOCUS17969</name>
    <name evidence="4" type="ORF">QVE165_LOCUS20377</name>
</gene>
<feature type="transmembrane region" description="Helical" evidence="1">
    <location>
        <begin position="554"/>
        <end position="577"/>
    </location>
</feature>
<dbReference type="Proteomes" id="UP000663832">
    <property type="component" value="Unassembled WGS sequence"/>
</dbReference>
<evidence type="ECO:0000313" key="4">
    <source>
        <dbReference type="EMBL" id="CAF1102496.1"/>
    </source>
</evidence>
<dbReference type="EMBL" id="CAJNOM010000128">
    <property type="protein sequence ID" value="CAF1102496.1"/>
    <property type="molecule type" value="Genomic_DNA"/>
</dbReference>
<dbReference type="EMBL" id="CAJNOI010000090">
    <property type="protein sequence ID" value="CAF1039219.1"/>
    <property type="molecule type" value="Genomic_DNA"/>
</dbReference>
<keyword evidence="1" id="KW-1133">Transmembrane helix</keyword>
<accession>A0A814P7Y2</accession>